<dbReference type="eggNOG" id="COG0406">
    <property type="taxonomic scope" value="Bacteria"/>
</dbReference>
<feature type="binding site" evidence="2">
    <location>
        <begin position="85"/>
        <end position="88"/>
    </location>
    <ligand>
        <name>substrate</name>
    </ligand>
</feature>
<feature type="binding site" evidence="2">
    <location>
        <position position="59"/>
    </location>
    <ligand>
        <name>substrate</name>
    </ligand>
</feature>
<evidence type="ECO:0000313" key="4">
    <source>
        <dbReference type="Proteomes" id="UP000184758"/>
    </source>
</evidence>
<dbReference type="InterPro" id="IPR050275">
    <property type="entry name" value="PGM_Phosphatase"/>
</dbReference>
<feature type="active site" description="Proton donor/acceptor" evidence="1">
    <location>
        <position position="85"/>
    </location>
</feature>
<dbReference type="SUPFAM" id="SSF53254">
    <property type="entry name" value="Phosphoglycerate mutase-like"/>
    <property type="match status" value="1"/>
</dbReference>
<name>A0A1N6HE90_9LACT</name>
<dbReference type="InterPro" id="IPR013078">
    <property type="entry name" value="His_Pase_superF_clade-1"/>
</dbReference>
<evidence type="ECO:0000256" key="1">
    <source>
        <dbReference type="PIRSR" id="PIRSR613078-1"/>
    </source>
</evidence>
<dbReference type="PANTHER" id="PTHR48100">
    <property type="entry name" value="BROAD-SPECIFICITY PHOSPHATASE YOR283W-RELATED"/>
    <property type="match status" value="1"/>
</dbReference>
<dbReference type="GO" id="GO:0016791">
    <property type="term" value="F:phosphatase activity"/>
    <property type="evidence" value="ECO:0007669"/>
    <property type="project" value="TreeGrafter"/>
</dbReference>
<dbReference type="AlphaFoldDB" id="A0A1N6HE90"/>
<protein>
    <submittedName>
        <fullName evidence="3">Probable phosphoglycerate mutase</fullName>
    </submittedName>
</protein>
<dbReference type="EMBL" id="FSRN01000001">
    <property type="protein sequence ID" value="SIO18151.1"/>
    <property type="molecule type" value="Genomic_DNA"/>
</dbReference>
<dbReference type="PANTHER" id="PTHR48100:SF1">
    <property type="entry name" value="HISTIDINE PHOSPHATASE FAMILY PROTEIN-RELATED"/>
    <property type="match status" value="1"/>
</dbReference>
<keyword evidence="4" id="KW-1185">Reference proteome</keyword>
<dbReference type="STRING" id="28230.SAMN05878443_1806"/>
<dbReference type="Pfam" id="PF00300">
    <property type="entry name" value="His_Phos_1"/>
    <property type="match status" value="1"/>
</dbReference>
<evidence type="ECO:0000313" key="3">
    <source>
        <dbReference type="EMBL" id="SIO18151.1"/>
    </source>
</evidence>
<feature type="binding site" evidence="2">
    <location>
        <begin position="8"/>
        <end position="15"/>
    </location>
    <ligand>
        <name>substrate</name>
    </ligand>
</feature>
<dbReference type="InterPro" id="IPR029033">
    <property type="entry name" value="His_PPase_superfam"/>
</dbReference>
<accession>A0A1N6HE90</accession>
<organism evidence="3 4">
    <name type="scientific">Carnobacterium alterfunditum</name>
    <dbReference type="NCBI Taxonomy" id="28230"/>
    <lineage>
        <taxon>Bacteria</taxon>
        <taxon>Bacillati</taxon>
        <taxon>Bacillota</taxon>
        <taxon>Bacilli</taxon>
        <taxon>Lactobacillales</taxon>
        <taxon>Carnobacteriaceae</taxon>
        <taxon>Carnobacterium</taxon>
    </lineage>
</organism>
<dbReference type="GO" id="GO:0005737">
    <property type="term" value="C:cytoplasm"/>
    <property type="evidence" value="ECO:0007669"/>
    <property type="project" value="TreeGrafter"/>
</dbReference>
<gene>
    <name evidence="3" type="ORF">SAMN05878443_1806</name>
</gene>
<evidence type="ECO:0000256" key="2">
    <source>
        <dbReference type="PIRSR" id="PIRSR613078-2"/>
    </source>
</evidence>
<dbReference type="RefSeq" id="WP_034545240.1">
    <property type="nucleotide sequence ID" value="NZ_FSRN01000001.1"/>
</dbReference>
<dbReference type="SMART" id="SM00855">
    <property type="entry name" value="PGAM"/>
    <property type="match status" value="1"/>
</dbReference>
<sequence length="207" mass="23620">MQRLFFIRHGMTEYNLAARIQGGSIDSPLLPQSLEDAKKTGQHLKDYGFEHIFASPQERAVETARLITSQFDQAFTMHYTDDLKEFGYGSREGTFTTDWRETSPDSFYNLRNRPDRYDPSDFNGETYPALIARGSEAIHRAIEQFPDTDLLFVGHSIIWTMTLLSLIGMDLKDLRSQEPLANTSISELGYADGKFTLTAWNQIGHLQ</sequence>
<reference evidence="4" key="1">
    <citation type="submission" date="2016-11" db="EMBL/GenBank/DDBJ databases">
        <authorList>
            <person name="Varghese N."/>
            <person name="Submissions S."/>
        </authorList>
    </citation>
    <scope>NUCLEOTIDE SEQUENCE [LARGE SCALE GENOMIC DNA]</scope>
    <source>
        <strain evidence="4">313</strain>
    </source>
</reference>
<feature type="active site" description="Tele-phosphohistidine intermediate" evidence="1">
    <location>
        <position position="9"/>
    </location>
</feature>
<dbReference type="CDD" id="cd07067">
    <property type="entry name" value="HP_PGM_like"/>
    <property type="match status" value="1"/>
</dbReference>
<dbReference type="Proteomes" id="UP000184758">
    <property type="component" value="Unassembled WGS sequence"/>
</dbReference>
<proteinExistence type="predicted"/>
<dbReference type="Gene3D" id="3.40.50.1240">
    <property type="entry name" value="Phosphoglycerate mutase-like"/>
    <property type="match status" value="1"/>
</dbReference>
<dbReference type="OrthoDB" id="9782128at2"/>